<proteinExistence type="predicted"/>
<keyword evidence="1" id="KW-0677">Repeat</keyword>
<dbReference type="Pfam" id="PF01535">
    <property type="entry name" value="PPR"/>
    <property type="match status" value="4"/>
</dbReference>
<evidence type="ECO:0000313" key="3">
    <source>
        <dbReference type="EMBL" id="KAJ0963381.1"/>
    </source>
</evidence>
<reference evidence="3" key="1">
    <citation type="submission" date="2021-03" db="EMBL/GenBank/DDBJ databases">
        <authorList>
            <person name="Li Z."/>
            <person name="Yang C."/>
        </authorList>
    </citation>
    <scope>NUCLEOTIDE SEQUENCE</scope>
    <source>
        <strain evidence="3">Dzin_1.0</strain>
        <tissue evidence="3">Leaf</tissue>
    </source>
</reference>
<feature type="repeat" description="PPR" evidence="2">
    <location>
        <begin position="143"/>
        <end position="177"/>
    </location>
</feature>
<comment type="caution">
    <text evidence="3">The sequence shown here is derived from an EMBL/GenBank/DDBJ whole genome shotgun (WGS) entry which is preliminary data.</text>
</comment>
<sequence length="544" mass="60898">MLSKLPINVPSNISLLFLRAYVNSGDLQSARQLFDRIPHPDLRSLAFLISAYTDQGQPREATRIYTELQREKHLKPDGFVLLSLAKACAASLDMLKAMEVHRDVIRLGFAWDLALANCLVDVYGKCGCVEGARKVFDDIPEKDVVSWTSLISSYLGNGLMRDGLRVLNEMVFAGVKPNSVTLSAVLPACSELRALNHGREIHCFAVRNGLADNVFFSSGLVDMYAKCSGVGKARIIFDRIPQKDVVSWNVILAAYFLNGEYKEGMNLLKQMEAEGVRVNSASWNCMISGCITTGNSELAFRFLARMQELGLKPDKITLACILPACAGSESLMFGREIHAYIVRHEFVKDVMLMTAILLMYAKWGDLEKSRKVFNTMAIKDTVTWNTMILANSMHGCGNEALLLFERMIQLGVRLTSVTFVAVLSGCSHSHLVDEGREIFDSMSRDHGIHPDADHYACMVDVLSRSGCLKEAYEFIQRMPMQPTASAWGSLLSACRMYKNVELGTFAAEKLFQIEPKNLDEFRRVIHRIWISFCRMLKSLAEPEK</sequence>
<dbReference type="Proteomes" id="UP001085076">
    <property type="component" value="Miscellaneous, Linkage group lg09"/>
</dbReference>
<protein>
    <recommendedName>
        <fullName evidence="5">Pentatricopeptide repeat-containing protein</fullName>
    </recommendedName>
</protein>
<dbReference type="FunFam" id="1.25.40.10:FF:000344">
    <property type="entry name" value="Pentatricopeptide repeat-containing protein"/>
    <property type="match status" value="1"/>
</dbReference>
<name>A0A9D5BYM8_9LILI</name>
<dbReference type="InterPro" id="IPR002885">
    <property type="entry name" value="PPR_rpt"/>
</dbReference>
<evidence type="ECO:0000256" key="2">
    <source>
        <dbReference type="PROSITE-ProRule" id="PRU00708"/>
    </source>
</evidence>
<dbReference type="InterPro" id="IPR046960">
    <property type="entry name" value="PPR_At4g14850-like_plant"/>
</dbReference>
<feature type="repeat" description="PPR" evidence="2">
    <location>
        <begin position="415"/>
        <end position="450"/>
    </location>
</feature>
<dbReference type="OrthoDB" id="428658at2759"/>
<reference evidence="3" key="2">
    <citation type="journal article" date="2022" name="Hortic Res">
        <title>The genome of Dioscorea zingiberensis sheds light on the biosynthesis, origin and evolution of the medicinally important diosgenin saponins.</title>
        <authorList>
            <person name="Li Y."/>
            <person name="Tan C."/>
            <person name="Li Z."/>
            <person name="Guo J."/>
            <person name="Li S."/>
            <person name="Chen X."/>
            <person name="Wang C."/>
            <person name="Dai X."/>
            <person name="Yang H."/>
            <person name="Song W."/>
            <person name="Hou L."/>
            <person name="Xu J."/>
            <person name="Tong Z."/>
            <person name="Xu A."/>
            <person name="Yuan X."/>
            <person name="Wang W."/>
            <person name="Yang Q."/>
            <person name="Chen L."/>
            <person name="Sun Z."/>
            <person name="Wang K."/>
            <person name="Pan B."/>
            <person name="Chen J."/>
            <person name="Bao Y."/>
            <person name="Liu F."/>
            <person name="Qi X."/>
            <person name="Gang D.R."/>
            <person name="Wen J."/>
            <person name="Li J."/>
        </authorList>
    </citation>
    <scope>NUCLEOTIDE SEQUENCE</scope>
    <source>
        <strain evidence="3">Dzin_1.0</strain>
    </source>
</reference>
<dbReference type="PANTHER" id="PTHR47926">
    <property type="entry name" value="PENTATRICOPEPTIDE REPEAT-CONTAINING PROTEIN"/>
    <property type="match status" value="1"/>
</dbReference>
<evidence type="ECO:0008006" key="5">
    <source>
        <dbReference type="Google" id="ProtNLM"/>
    </source>
</evidence>
<feature type="repeat" description="PPR" evidence="2">
    <location>
        <begin position="380"/>
        <end position="414"/>
    </location>
</feature>
<dbReference type="EMBL" id="JAGGNH010000009">
    <property type="protein sequence ID" value="KAJ0963381.1"/>
    <property type="molecule type" value="Genomic_DNA"/>
</dbReference>
<dbReference type="GO" id="GO:0003723">
    <property type="term" value="F:RNA binding"/>
    <property type="evidence" value="ECO:0007669"/>
    <property type="project" value="InterPro"/>
</dbReference>
<dbReference type="Gene3D" id="1.25.40.10">
    <property type="entry name" value="Tetratricopeptide repeat domain"/>
    <property type="match status" value="5"/>
</dbReference>
<organism evidence="3 4">
    <name type="scientific">Dioscorea zingiberensis</name>
    <dbReference type="NCBI Taxonomy" id="325984"/>
    <lineage>
        <taxon>Eukaryota</taxon>
        <taxon>Viridiplantae</taxon>
        <taxon>Streptophyta</taxon>
        <taxon>Embryophyta</taxon>
        <taxon>Tracheophyta</taxon>
        <taxon>Spermatophyta</taxon>
        <taxon>Magnoliopsida</taxon>
        <taxon>Liliopsida</taxon>
        <taxon>Dioscoreales</taxon>
        <taxon>Dioscoreaceae</taxon>
        <taxon>Dioscorea</taxon>
    </lineage>
</organism>
<dbReference type="InterPro" id="IPR011990">
    <property type="entry name" value="TPR-like_helical_dom_sf"/>
</dbReference>
<evidence type="ECO:0000313" key="4">
    <source>
        <dbReference type="Proteomes" id="UP001085076"/>
    </source>
</evidence>
<dbReference type="FunFam" id="1.25.40.10:FF:000393">
    <property type="entry name" value="Pentatricopeptide repeat-containing protein At1g20230"/>
    <property type="match status" value="1"/>
</dbReference>
<dbReference type="AlphaFoldDB" id="A0A9D5BYM8"/>
<dbReference type="PANTHER" id="PTHR47926:SF426">
    <property type="entry name" value="TETRATRICOPEPTIDE-LIKE HELICAL DOMAIN SUPERFAMILY, DYW DOMAIN-CONTAINING PROTEIN"/>
    <property type="match status" value="1"/>
</dbReference>
<dbReference type="FunFam" id="1.25.40.10:FF:000090">
    <property type="entry name" value="Pentatricopeptide repeat-containing protein, chloroplastic"/>
    <property type="match status" value="1"/>
</dbReference>
<gene>
    <name evidence="3" type="ORF">J5N97_028503</name>
</gene>
<dbReference type="PROSITE" id="PS51375">
    <property type="entry name" value="PPR"/>
    <property type="match status" value="5"/>
</dbReference>
<evidence type="ECO:0000256" key="1">
    <source>
        <dbReference type="ARBA" id="ARBA00022737"/>
    </source>
</evidence>
<accession>A0A9D5BYM8</accession>
<feature type="repeat" description="PPR" evidence="2">
    <location>
        <begin position="279"/>
        <end position="313"/>
    </location>
</feature>
<keyword evidence="4" id="KW-1185">Reference proteome</keyword>
<dbReference type="NCBIfam" id="TIGR00756">
    <property type="entry name" value="PPR"/>
    <property type="match status" value="5"/>
</dbReference>
<feature type="repeat" description="PPR" evidence="2">
    <location>
        <begin position="244"/>
        <end position="278"/>
    </location>
</feature>
<dbReference type="GO" id="GO:0009451">
    <property type="term" value="P:RNA modification"/>
    <property type="evidence" value="ECO:0007669"/>
    <property type="project" value="InterPro"/>
</dbReference>
<dbReference type="Pfam" id="PF13041">
    <property type="entry name" value="PPR_2"/>
    <property type="match status" value="3"/>
</dbReference>